<sequence>MANNDDTVSGSPSLTVTVGGTPVNAGADLIITASVICDPPCDLTGDHLLIRDNAGAQVGLLLFTGFESESAASTGSITLSAPDTLGDCIWSAELPAFAADDLQFAATTAPLAFAVCAHKTRVNVWGTPSAVPAGGSFRSTVGVKCACGCDLAGQAFTIHDQTGREVAAGTLGPDVWPESEALYHADVELPAAATPGRQTWEARFAAAGLDLPHAAGTAQFGVIFTPHAEHVVQIEAVDAASKAPLVGAVVMMHPYRALTDERGMAELRVPKGTYTLFVSARRHVSDRASIEVDGDVATRARLAVEVRSERL</sequence>
<organism evidence="1 2">
    <name type="scientific">Devosia nitrariae</name>
    <dbReference type="NCBI Taxonomy" id="2071872"/>
    <lineage>
        <taxon>Bacteria</taxon>
        <taxon>Pseudomonadati</taxon>
        <taxon>Pseudomonadota</taxon>
        <taxon>Alphaproteobacteria</taxon>
        <taxon>Hyphomicrobiales</taxon>
        <taxon>Devosiaceae</taxon>
        <taxon>Devosia</taxon>
    </lineage>
</organism>
<accession>A0ABQ5W839</accession>
<proteinExistence type="predicted"/>
<dbReference type="SUPFAM" id="SSF49464">
    <property type="entry name" value="Carboxypeptidase regulatory domain-like"/>
    <property type="match status" value="1"/>
</dbReference>
<reference evidence="2" key="1">
    <citation type="journal article" date="2019" name="Int. J. Syst. Evol. Microbiol.">
        <title>The Global Catalogue of Microorganisms (GCM) 10K type strain sequencing project: providing services to taxonomists for standard genome sequencing and annotation.</title>
        <authorList>
            <consortium name="The Broad Institute Genomics Platform"/>
            <consortium name="The Broad Institute Genome Sequencing Center for Infectious Disease"/>
            <person name="Wu L."/>
            <person name="Ma J."/>
        </authorList>
    </citation>
    <scope>NUCLEOTIDE SEQUENCE [LARGE SCALE GENOMIC DNA]</scope>
    <source>
        <strain evidence="2">NBRC 112416</strain>
    </source>
</reference>
<protein>
    <recommendedName>
        <fullName evidence="3">Carboxypeptidase regulatory-like domain-containing protein</fullName>
    </recommendedName>
</protein>
<dbReference type="InterPro" id="IPR008969">
    <property type="entry name" value="CarboxyPept-like_regulatory"/>
</dbReference>
<keyword evidence="2" id="KW-1185">Reference proteome</keyword>
<dbReference type="RefSeq" id="WP_284341534.1">
    <property type="nucleotide sequence ID" value="NZ_BSNS01000018.1"/>
</dbReference>
<name>A0ABQ5W839_9HYPH</name>
<dbReference type="EMBL" id="BSNS01000018">
    <property type="protein sequence ID" value="GLQ56115.1"/>
    <property type="molecule type" value="Genomic_DNA"/>
</dbReference>
<comment type="caution">
    <text evidence="1">The sequence shown here is derived from an EMBL/GenBank/DDBJ whole genome shotgun (WGS) entry which is preliminary data.</text>
</comment>
<evidence type="ECO:0000313" key="1">
    <source>
        <dbReference type="EMBL" id="GLQ56115.1"/>
    </source>
</evidence>
<evidence type="ECO:0008006" key="3">
    <source>
        <dbReference type="Google" id="ProtNLM"/>
    </source>
</evidence>
<gene>
    <name evidence="1" type="ORF">GCM10010862_33740</name>
</gene>
<evidence type="ECO:0000313" key="2">
    <source>
        <dbReference type="Proteomes" id="UP001156691"/>
    </source>
</evidence>
<dbReference type="Gene3D" id="2.60.40.1120">
    <property type="entry name" value="Carboxypeptidase-like, regulatory domain"/>
    <property type="match status" value="1"/>
</dbReference>
<dbReference type="Proteomes" id="UP001156691">
    <property type="component" value="Unassembled WGS sequence"/>
</dbReference>